<dbReference type="Gene3D" id="1.10.287.100">
    <property type="match status" value="1"/>
</dbReference>
<dbReference type="PROSITE" id="PS50949">
    <property type="entry name" value="HTH_GNTR"/>
    <property type="match status" value="1"/>
</dbReference>
<dbReference type="GO" id="GO:0003700">
    <property type="term" value="F:DNA-binding transcription factor activity"/>
    <property type="evidence" value="ECO:0007669"/>
    <property type="project" value="InterPro"/>
</dbReference>
<evidence type="ECO:0000256" key="2">
    <source>
        <dbReference type="ARBA" id="ARBA00023125"/>
    </source>
</evidence>
<dbReference type="Pfam" id="PF00392">
    <property type="entry name" value="GntR"/>
    <property type="match status" value="1"/>
</dbReference>
<comment type="caution">
    <text evidence="5">The sequence shown here is derived from an EMBL/GenBank/DDBJ whole genome shotgun (WGS) entry which is preliminary data.</text>
</comment>
<dbReference type="SMART" id="SM00345">
    <property type="entry name" value="HTH_GNTR"/>
    <property type="match status" value="1"/>
</dbReference>
<reference evidence="5" key="1">
    <citation type="submission" date="2020-10" db="EMBL/GenBank/DDBJ databases">
        <authorList>
            <person name="Gilroy R."/>
        </authorList>
    </citation>
    <scope>NUCLEOTIDE SEQUENCE</scope>
    <source>
        <strain evidence="5">B1-20833</strain>
    </source>
</reference>
<protein>
    <submittedName>
        <fullName evidence="5">GntR family transcriptional regulator</fullName>
    </submittedName>
</protein>
<keyword evidence="3" id="KW-0804">Transcription</keyword>
<dbReference type="InterPro" id="IPR036390">
    <property type="entry name" value="WH_DNA-bd_sf"/>
</dbReference>
<evidence type="ECO:0000313" key="6">
    <source>
        <dbReference type="Proteomes" id="UP000823661"/>
    </source>
</evidence>
<organism evidence="5 6">
    <name type="scientific">Candidatus Cryptobacteroides intestinavium</name>
    <dbReference type="NCBI Taxonomy" id="2840766"/>
    <lineage>
        <taxon>Bacteria</taxon>
        <taxon>Pseudomonadati</taxon>
        <taxon>Bacteroidota</taxon>
        <taxon>Bacteroidia</taxon>
        <taxon>Bacteroidales</taxon>
        <taxon>Candidatus Cryptobacteroides</taxon>
    </lineage>
</organism>
<accession>A0A9D9EQ01</accession>
<dbReference type="InterPro" id="IPR036388">
    <property type="entry name" value="WH-like_DNA-bd_sf"/>
</dbReference>
<gene>
    <name evidence="5" type="ORF">IAC06_01370</name>
</gene>
<dbReference type="GO" id="GO:0003677">
    <property type="term" value="F:DNA binding"/>
    <property type="evidence" value="ECO:0007669"/>
    <property type="project" value="UniProtKB-KW"/>
</dbReference>
<sequence length="113" mass="12946">MEFDSNKPIFLQIYDSICERILSGEFAEGSRILSVRDFGAEIGVNPNTVMRSYERLTSDGIIFNKRGIGYFINEGARETVLEKMREDFIRNELPGIRRKMKLLGLGPEVLDIQ</sequence>
<evidence type="ECO:0000313" key="5">
    <source>
        <dbReference type="EMBL" id="MBO8451519.1"/>
    </source>
</evidence>
<name>A0A9D9EQ01_9BACT</name>
<dbReference type="SUPFAM" id="SSF46785">
    <property type="entry name" value="Winged helix' DNA-binding domain"/>
    <property type="match status" value="1"/>
</dbReference>
<dbReference type="PANTHER" id="PTHR38445:SF10">
    <property type="entry name" value="GNTR-FAMILY TRANSCRIPTIONAL REGULATOR"/>
    <property type="match status" value="1"/>
</dbReference>
<evidence type="ECO:0000256" key="3">
    <source>
        <dbReference type="ARBA" id="ARBA00023163"/>
    </source>
</evidence>
<dbReference type="Proteomes" id="UP000823661">
    <property type="component" value="Unassembled WGS sequence"/>
</dbReference>
<dbReference type="AlphaFoldDB" id="A0A9D9EQ01"/>
<reference evidence="5" key="2">
    <citation type="journal article" date="2021" name="PeerJ">
        <title>Extensive microbial diversity within the chicken gut microbiome revealed by metagenomics and culture.</title>
        <authorList>
            <person name="Gilroy R."/>
            <person name="Ravi A."/>
            <person name="Getino M."/>
            <person name="Pursley I."/>
            <person name="Horton D.L."/>
            <person name="Alikhan N.F."/>
            <person name="Baker D."/>
            <person name="Gharbi K."/>
            <person name="Hall N."/>
            <person name="Watson M."/>
            <person name="Adriaenssens E.M."/>
            <person name="Foster-Nyarko E."/>
            <person name="Jarju S."/>
            <person name="Secka A."/>
            <person name="Antonio M."/>
            <person name="Oren A."/>
            <person name="Chaudhuri R.R."/>
            <person name="La Ragione R."/>
            <person name="Hildebrand F."/>
            <person name="Pallen M.J."/>
        </authorList>
    </citation>
    <scope>NUCLEOTIDE SEQUENCE</scope>
    <source>
        <strain evidence="5">B1-20833</strain>
    </source>
</reference>
<proteinExistence type="predicted"/>
<keyword evidence="1" id="KW-0805">Transcription regulation</keyword>
<dbReference type="CDD" id="cd07377">
    <property type="entry name" value="WHTH_GntR"/>
    <property type="match status" value="1"/>
</dbReference>
<evidence type="ECO:0000256" key="1">
    <source>
        <dbReference type="ARBA" id="ARBA00023015"/>
    </source>
</evidence>
<keyword evidence="2" id="KW-0238">DNA-binding</keyword>
<feature type="domain" description="HTH gntR-type" evidence="4">
    <location>
        <begin position="7"/>
        <end position="75"/>
    </location>
</feature>
<dbReference type="PANTHER" id="PTHR38445">
    <property type="entry name" value="HTH-TYPE TRANSCRIPTIONAL REPRESSOR YTRA"/>
    <property type="match status" value="1"/>
</dbReference>
<dbReference type="Gene3D" id="1.10.10.10">
    <property type="entry name" value="Winged helix-like DNA-binding domain superfamily/Winged helix DNA-binding domain"/>
    <property type="match status" value="1"/>
</dbReference>
<evidence type="ECO:0000259" key="4">
    <source>
        <dbReference type="PROSITE" id="PS50949"/>
    </source>
</evidence>
<dbReference type="EMBL" id="JADIMI010000013">
    <property type="protein sequence ID" value="MBO8451519.1"/>
    <property type="molecule type" value="Genomic_DNA"/>
</dbReference>
<dbReference type="InterPro" id="IPR000524">
    <property type="entry name" value="Tscrpt_reg_HTH_GntR"/>
</dbReference>